<gene>
    <name evidence="1" type="ORF">NA66_10129</name>
</gene>
<comment type="caution">
    <text evidence="1">The sequence shown here is derived from an EMBL/GenBank/DDBJ whole genome shotgun (WGS) entry which is preliminary data.</text>
</comment>
<name>A0A318IHY0_BURPY</name>
<sequence>MNRMKMLYSTLRERVVRVTVEDSNGDTSTGTAFHIGEGYFATARHVVQGFHGVQLDHTEGLDMIQSIEILSTYYPSDETIDVAVLKTNVRFTPGHLRNYKNSHQSALHGFKGIPFGFLIDDAVSDDHILSEVLLMGYPQIPMSDRSQLVAVRGEVNASMNKYIGSNHYFHLISTVARGGFSGGPVVDEYGVLLGVFIESLVMNSNPNELGFATVLSIEPLLRLLKNNGIALPANFNILDKNQPMEYDEWYEQLKADDYFWMRDG</sequence>
<dbReference type="AlphaFoldDB" id="A0A318IHY0"/>
<protein>
    <submittedName>
        <fullName evidence="1">Trypsin-like peptidase</fullName>
    </submittedName>
</protein>
<accession>A0A318IHY0</accession>
<dbReference type="InterPro" id="IPR043504">
    <property type="entry name" value="Peptidase_S1_PA_chymotrypsin"/>
</dbReference>
<dbReference type="SUPFAM" id="SSF50494">
    <property type="entry name" value="Trypsin-like serine proteases"/>
    <property type="match status" value="1"/>
</dbReference>
<dbReference type="Gene3D" id="2.40.10.10">
    <property type="entry name" value="Trypsin-like serine proteases"/>
    <property type="match status" value="2"/>
</dbReference>
<dbReference type="EMBL" id="QJJY01000012">
    <property type="protein sequence ID" value="PXX32340.1"/>
    <property type="molecule type" value="Genomic_DNA"/>
</dbReference>
<organism evidence="1 2">
    <name type="scientific">Burkholderia pyrrocinia</name>
    <name type="common">Pseudomonas pyrrocinia</name>
    <dbReference type="NCBI Taxonomy" id="60550"/>
    <lineage>
        <taxon>Bacteria</taxon>
        <taxon>Pseudomonadati</taxon>
        <taxon>Pseudomonadota</taxon>
        <taxon>Betaproteobacteria</taxon>
        <taxon>Burkholderiales</taxon>
        <taxon>Burkholderiaceae</taxon>
        <taxon>Burkholderia</taxon>
        <taxon>Burkholderia cepacia complex</taxon>
    </lineage>
</organism>
<reference evidence="1 2" key="1">
    <citation type="submission" date="2018-05" db="EMBL/GenBank/DDBJ databases">
        <title>Comparative genomics of bacterial root endophytes of switchgrass collected from native prairies over two seasons.</title>
        <authorList>
            <person name="Tang Y."/>
        </authorList>
    </citation>
    <scope>NUCLEOTIDE SEQUENCE [LARGE SCALE GENOMIC DNA]</scope>
    <source>
        <strain evidence="1 2">NFIX32</strain>
    </source>
</reference>
<dbReference type="Pfam" id="PF13365">
    <property type="entry name" value="Trypsin_2"/>
    <property type="match status" value="1"/>
</dbReference>
<dbReference type="InterPro" id="IPR009003">
    <property type="entry name" value="Peptidase_S1_PA"/>
</dbReference>
<evidence type="ECO:0000313" key="2">
    <source>
        <dbReference type="Proteomes" id="UP000247755"/>
    </source>
</evidence>
<evidence type="ECO:0000313" key="1">
    <source>
        <dbReference type="EMBL" id="PXX32340.1"/>
    </source>
</evidence>
<dbReference type="Proteomes" id="UP000247755">
    <property type="component" value="Unassembled WGS sequence"/>
</dbReference>
<proteinExistence type="predicted"/>